<dbReference type="GO" id="GO:1990837">
    <property type="term" value="F:sequence-specific double-stranded DNA binding"/>
    <property type="evidence" value="ECO:0007669"/>
    <property type="project" value="TreeGrafter"/>
</dbReference>
<dbReference type="PANTHER" id="PTHR24335">
    <property type="entry name" value="MOTOR NEURON AND PANCREAS HOMEOBOX PROTEIN"/>
    <property type="match status" value="1"/>
</dbReference>
<dbReference type="SMART" id="SM00389">
    <property type="entry name" value="HOX"/>
    <property type="match status" value="1"/>
</dbReference>
<dbReference type="GeneTree" id="ENSGT00940000164719"/>
<keyword evidence="3 4" id="KW-0539">Nucleus</keyword>
<dbReference type="InterPro" id="IPR001356">
    <property type="entry name" value="HD"/>
</dbReference>
<feature type="DNA-binding region" description="Homeobox" evidence="4">
    <location>
        <begin position="150"/>
        <end position="209"/>
    </location>
</feature>
<dbReference type="GO" id="GO:0000981">
    <property type="term" value="F:DNA-binding transcription factor activity, RNA polymerase II-specific"/>
    <property type="evidence" value="ECO:0007669"/>
    <property type="project" value="InterPro"/>
</dbReference>
<name>A0A3B3RRJ7_9TELE</name>
<evidence type="ECO:0000313" key="8">
    <source>
        <dbReference type="Ensembl" id="ENSPKIP00000020445.1"/>
    </source>
</evidence>
<evidence type="ECO:0000256" key="6">
    <source>
        <dbReference type="SAM" id="MobiDB-lite"/>
    </source>
</evidence>
<evidence type="ECO:0000256" key="3">
    <source>
        <dbReference type="ARBA" id="ARBA00023242"/>
    </source>
</evidence>
<dbReference type="Proteomes" id="UP000261540">
    <property type="component" value="Unplaced"/>
</dbReference>
<dbReference type="STRING" id="1676925.ENSPKIP00000020445"/>
<dbReference type="Gene3D" id="1.10.10.60">
    <property type="entry name" value="Homeodomain-like"/>
    <property type="match status" value="1"/>
</dbReference>
<dbReference type="InterPro" id="IPR042768">
    <property type="entry name" value="MNX1/Ceh-12"/>
</dbReference>
<dbReference type="Pfam" id="PF00046">
    <property type="entry name" value="Homeodomain"/>
    <property type="match status" value="1"/>
</dbReference>
<feature type="region of interest" description="Disordered" evidence="6">
    <location>
        <begin position="207"/>
        <end position="256"/>
    </location>
</feature>
<dbReference type="InterPro" id="IPR017970">
    <property type="entry name" value="Homeobox_CS"/>
</dbReference>
<sequence length="305" mass="33984">MDKSKNFRIDALLADESHRGKRYTSPGLVHGSLTDSPPTCQTPDSHSPQGIQFQPGIIPKLGLFLTHPELASLSHGTIPGMYPAPLYPISAPGCQHQAFNYLGSSHFIQPHPESPKTAALPIEQWIRAGIMVPSLPGYRSAPPSALLGKCRRPRTAFTSQQLLELENQFKLNKYLSRPKRFEVATSLMLTETQVKIWFQNRRMKWKRSRRSGGQSSQTHLEGPPGCEHPGDTQPIEDVDGNDLEEDMDDTVEDNDEQQDFVVTVGKDFHNPSDYLQCASKLRSCSEDDLEETMKGCQGQDLCGDL</sequence>
<dbReference type="PANTHER" id="PTHR24335:SF4">
    <property type="entry name" value="EXTRA-EXTRA"/>
    <property type="match status" value="1"/>
</dbReference>
<feature type="region of interest" description="Disordered" evidence="6">
    <location>
        <begin position="21"/>
        <end position="48"/>
    </location>
</feature>
<evidence type="ECO:0000259" key="7">
    <source>
        <dbReference type="PROSITE" id="PS50071"/>
    </source>
</evidence>
<dbReference type="PROSITE" id="PS00027">
    <property type="entry name" value="HOMEOBOX_1"/>
    <property type="match status" value="1"/>
</dbReference>
<dbReference type="InterPro" id="IPR009057">
    <property type="entry name" value="Homeodomain-like_sf"/>
</dbReference>
<feature type="domain" description="Homeobox" evidence="7">
    <location>
        <begin position="148"/>
        <end position="208"/>
    </location>
</feature>
<dbReference type="FunFam" id="1.10.10.60:FF:000357">
    <property type="entry name" value="Motor neuron and pancreas homeobox 1"/>
    <property type="match status" value="1"/>
</dbReference>
<evidence type="ECO:0000256" key="2">
    <source>
        <dbReference type="ARBA" id="ARBA00023155"/>
    </source>
</evidence>
<proteinExistence type="predicted"/>
<evidence type="ECO:0000313" key="9">
    <source>
        <dbReference type="Proteomes" id="UP000261540"/>
    </source>
</evidence>
<dbReference type="SUPFAM" id="SSF46689">
    <property type="entry name" value="Homeodomain-like"/>
    <property type="match status" value="1"/>
</dbReference>
<dbReference type="PRINTS" id="PR00024">
    <property type="entry name" value="HOMEOBOX"/>
</dbReference>
<accession>A0A3B3RRJ7</accession>
<evidence type="ECO:0000256" key="1">
    <source>
        <dbReference type="ARBA" id="ARBA00023125"/>
    </source>
</evidence>
<reference evidence="8" key="1">
    <citation type="submission" date="2025-08" db="UniProtKB">
        <authorList>
            <consortium name="Ensembl"/>
        </authorList>
    </citation>
    <scope>IDENTIFICATION</scope>
</reference>
<dbReference type="GeneID" id="111858406"/>
<protein>
    <submittedName>
        <fullName evidence="8">Motor neuron and pancreas homeobox protein 1-like</fullName>
    </submittedName>
</protein>
<dbReference type="GO" id="GO:0005634">
    <property type="term" value="C:nucleus"/>
    <property type="evidence" value="ECO:0007669"/>
    <property type="project" value="UniProtKB-SubCell"/>
</dbReference>
<dbReference type="AlphaFoldDB" id="A0A3B3RRJ7"/>
<dbReference type="Ensembl" id="ENSPKIT00000001062.1">
    <property type="protein sequence ID" value="ENSPKIP00000020445.1"/>
    <property type="gene ID" value="ENSPKIG00000005225.1"/>
</dbReference>
<dbReference type="GO" id="GO:0021520">
    <property type="term" value="P:spinal cord motor neuron cell fate specification"/>
    <property type="evidence" value="ECO:0007669"/>
    <property type="project" value="InterPro"/>
</dbReference>
<evidence type="ECO:0000256" key="5">
    <source>
        <dbReference type="RuleBase" id="RU000682"/>
    </source>
</evidence>
<dbReference type="KEGG" id="pki:111858406"/>
<reference evidence="8" key="2">
    <citation type="submission" date="2025-09" db="UniProtKB">
        <authorList>
            <consortium name="Ensembl"/>
        </authorList>
    </citation>
    <scope>IDENTIFICATION</scope>
</reference>
<comment type="subcellular location">
    <subcellularLocation>
        <location evidence="4 5">Nucleus</location>
    </subcellularLocation>
</comment>
<feature type="compositionally biased region" description="Acidic residues" evidence="6">
    <location>
        <begin position="234"/>
        <end position="256"/>
    </location>
</feature>
<dbReference type="PROSITE" id="PS50071">
    <property type="entry name" value="HOMEOBOX_2"/>
    <property type="match status" value="1"/>
</dbReference>
<dbReference type="RefSeq" id="XP_023695936.1">
    <property type="nucleotide sequence ID" value="XM_023840168.2"/>
</dbReference>
<dbReference type="GO" id="GO:0048812">
    <property type="term" value="P:neuron projection morphogenesis"/>
    <property type="evidence" value="ECO:0007669"/>
    <property type="project" value="TreeGrafter"/>
</dbReference>
<keyword evidence="1 4" id="KW-0238">DNA-binding</keyword>
<evidence type="ECO:0000256" key="4">
    <source>
        <dbReference type="PROSITE-ProRule" id="PRU00108"/>
    </source>
</evidence>
<keyword evidence="9" id="KW-1185">Reference proteome</keyword>
<organism evidence="8 9">
    <name type="scientific">Paramormyrops kingsleyae</name>
    <dbReference type="NCBI Taxonomy" id="1676925"/>
    <lineage>
        <taxon>Eukaryota</taxon>
        <taxon>Metazoa</taxon>
        <taxon>Chordata</taxon>
        <taxon>Craniata</taxon>
        <taxon>Vertebrata</taxon>
        <taxon>Euteleostomi</taxon>
        <taxon>Actinopterygii</taxon>
        <taxon>Neopterygii</taxon>
        <taxon>Teleostei</taxon>
        <taxon>Osteoglossocephala</taxon>
        <taxon>Osteoglossomorpha</taxon>
        <taxon>Osteoglossiformes</taxon>
        <taxon>Mormyridae</taxon>
        <taxon>Paramormyrops</taxon>
    </lineage>
</organism>
<dbReference type="InterPro" id="IPR020479">
    <property type="entry name" value="HD_metazoa"/>
</dbReference>
<keyword evidence="2 4" id="KW-0371">Homeobox</keyword>
<dbReference type="CDD" id="cd00086">
    <property type="entry name" value="homeodomain"/>
    <property type="match status" value="1"/>
</dbReference>
<feature type="compositionally biased region" description="Polar residues" evidence="6">
    <location>
        <begin position="33"/>
        <end position="48"/>
    </location>
</feature>